<evidence type="ECO:0000313" key="5">
    <source>
        <dbReference type="EMBL" id="MBR0665970.1"/>
    </source>
</evidence>
<dbReference type="Pfam" id="PF00005">
    <property type="entry name" value="ABC_tran"/>
    <property type="match status" value="1"/>
</dbReference>
<dbReference type="Gene3D" id="3.40.50.300">
    <property type="entry name" value="P-loop containing nucleotide triphosphate hydrolases"/>
    <property type="match status" value="1"/>
</dbReference>
<gene>
    <name evidence="5" type="ORF">GXW71_16545</name>
</gene>
<dbReference type="SMART" id="SM00382">
    <property type="entry name" value="AAA"/>
    <property type="match status" value="1"/>
</dbReference>
<accession>A0ABS5F1F8</accession>
<dbReference type="PROSITE" id="PS00211">
    <property type="entry name" value="ABC_TRANSPORTER_1"/>
    <property type="match status" value="1"/>
</dbReference>
<dbReference type="PANTHER" id="PTHR42781:SF4">
    <property type="entry name" value="SPERMIDINE_PUTRESCINE IMPORT ATP-BINDING PROTEIN POTA"/>
    <property type="match status" value="1"/>
</dbReference>
<dbReference type="Pfam" id="PF08402">
    <property type="entry name" value="TOBE_2"/>
    <property type="match status" value="1"/>
</dbReference>
<dbReference type="EMBL" id="JAAGBB010000019">
    <property type="protein sequence ID" value="MBR0665970.1"/>
    <property type="molecule type" value="Genomic_DNA"/>
</dbReference>
<dbReference type="InterPro" id="IPR017871">
    <property type="entry name" value="ABC_transporter-like_CS"/>
</dbReference>
<feature type="domain" description="ABC transporter" evidence="4">
    <location>
        <begin position="4"/>
        <end position="240"/>
    </location>
</feature>
<dbReference type="SUPFAM" id="SSF52540">
    <property type="entry name" value="P-loop containing nucleoside triphosphate hydrolases"/>
    <property type="match status" value="1"/>
</dbReference>
<proteinExistence type="predicted"/>
<keyword evidence="3 5" id="KW-0067">ATP-binding</keyword>
<dbReference type="Proteomes" id="UP001196870">
    <property type="component" value="Unassembled WGS sequence"/>
</dbReference>
<evidence type="ECO:0000256" key="2">
    <source>
        <dbReference type="ARBA" id="ARBA00022741"/>
    </source>
</evidence>
<dbReference type="GO" id="GO:0005524">
    <property type="term" value="F:ATP binding"/>
    <property type="evidence" value="ECO:0007669"/>
    <property type="project" value="UniProtKB-KW"/>
</dbReference>
<dbReference type="Gene3D" id="2.40.50.100">
    <property type="match status" value="1"/>
</dbReference>
<sequence length="365" mass="39596">MADLLIEGLVKRFGDVRAVDNVSIHVADGEFVTLLGPSGCGKSTTLAAVAGLDRPDEGRIIVGGKTYFDGARGTYLPPEARGCGLVFQSYALWPHMTVFDNVVFPLTLRKVNAAERKRRVAEVLALVEMERFADRYPHMLSGGQQQRVALARTLVYQPAILLLDEPLSNLDAKLRDRARVWLAELRTRLGLTTIYVTHDQIEALSLSDRIVVMNGGRIAQLGTPQDIYERPADPFVADFIGTTNFLPAKVAEPGVGTALLELGNGQRIEVAAERAQTQGARVTIAFRPEQMRVATAGEVTNGEGSVVDARVLTRSYVGGRWQVGLDLGGGPLRLETETPPAGDAVRLWLPRHGGIVFRESGHVAA</sequence>
<dbReference type="PANTHER" id="PTHR42781">
    <property type="entry name" value="SPERMIDINE/PUTRESCINE IMPORT ATP-BINDING PROTEIN POTA"/>
    <property type="match status" value="1"/>
</dbReference>
<keyword evidence="2" id="KW-0547">Nucleotide-binding</keyword>
<dbReference type="InterPro" id="IPR027417">
    <property type="entry name" value="P-loop_NTPase"/>
</dbReference>
<dbReference type="RefSeq" id="WP_211853642.1">
    <property type="nucleotide sequence ID" value="NZ_JAAGBB010000019.1"/>
</dbReference>
<organism evidence="5 6">
    <name type="scientific">Plastoroseomonas hellenica</name>
    <dbReference type="NCBI Taxonomy" id="2687306"/>
    <lineage>
        <taxon>Bacteria</taxon>
        <taxon>Pseudomonadati</taxon>
        <taxon>Pseudomonadota</taxon>
        <taxon>Alphaproteobacteria</taxon>
        <taxon>Acetobacterales</taxon>
        <taxon>Acetobacteraceae</taxon>
        <taxon>Plastoroseomonas</taxon>
    </lineage>
</organism>
<name>A0ABS5F1F8_9PROT</name>
<evidence type="ECO:0000256" key="1">
    <source>
        <dbReference type="ARBA" id="ARBA00022448"/>
    </source>
</evidence>
<dbReference type="InterPro" id="IPR050093">
    <property type="entry name" value="ABC_SmlMolc_Importer"/>
</dbReference>
<evidence type="ECO:0000256" key="3">
    <source>
        <dbReference type="ARBA" id="ARBA00022840"/>
    </source>
</evidence>
<evidence type="ECO:0000313" key="6">
    <source>
        <dbReference type="Proteomes" id="UP001196870"/>
    </source>
</evidence>
<keyword evidence="6" id="KW-1185">Reference proteome</keyword>
<keyword evidence="1" id="KW-0813">Transport</keyword>
<reference evidence="6" key="1">
    <citation type="journal article" date="2021" name="Syst. Appl. Microbiol.">
        <title>Roseomonas hellenica sp. nov., isolated from roots of wild-growing Alkanna tinctoria.</title>
        <authorList>
            <person name="Rat A."/>
            <person name="Naranjo H.D."/>
            <person name="Lebbe L."/>
            <person name="Cnockaert M."/>
            <person name="Krigas N."/>
            <person name="Grigoriadou K."/>
            <person name="Maloupa E."/>
            <person name="Willems A."/>
        </authorList>
    </citation>
    <scope>NUCLEOTIDE SEQUENCE [LARGE SCALE GENOMIC DNA]</scope>
    <source>
        <strain evidence="6">LMG 31523</strain>
    </source>
</reference>
<dbReference type="InterPro" id="IPR013611">
    <property type="entry name" value="Transp-assoc_OB_typ2"/>
</dbReference>
<dbReference type="InterPro" id="IPR003593">
    <property type="entry name" value="AAA+_ATPase"/>
</dbReference>
<dbReference type="InterPro" id="IPR008995">
    <property type="entry name" value="Mo/tungstate-bd_C_term_dom"/>
</dbReference>
<dbReference type="InterPro" id="IPR003439">
    <property type="entry name" value="ABC_transporter-like_ATP-bd"/>
</dbReference>
<comment type="caution">
    <text evidence="5">The sequence shown here is derived from an EMBL/GenBank/DDBJ whole genome shotgun (WGS) entry which is preliminary data.</text>
</comment>
<dbReference type="SUPFAM" id="SSF50331">
    <property type="entry name" value="MOP-like"/>
    <property type="match status" value="1"/>
</dbReference>
<dbReference type="PROSITE" id="PS50893">
    <property type="entry name" value="ABC_TRANSPORTER_2"/>
    <property type="match status" value="1"/>
</dbReference>
<protein>
    <submittedName>
        <fullName evidence="5">ABC transporter ATP-binding protein</fullName>
    </submittedName>
</protein>
<evidence type="ECO:0000259" key="4">
    <source>
        <dbReference type="PROSITE" id="PS50893"/>
    </source>
</evidence>